<evidence type="ECO:0000313" key="2">
    <source>
        <dbReference type="EMBL" id="CAK00336.1"/>
    </source>
</evidence>
<dbReference type="BioCyc" id="HACI382638:HAC_RS06905-MONOMER"/>
<keyword evidence="1" id="KW-1133">Transmembrane helix</keyword>
<gene>
    <name evidence="2" type="primary">Hac prophage II orf24</name>
    <name evidence="2" type="ordered locus">Hac_1628</name>
</gene>
<dbReference type="KEGG" id="hac:Hac_1628"/>
<proteinExistence type="predicted"/>
<sequence>MKNKMQHAVVLSYEMARLMPYFLVGSIGLFVGILYVLRSIRGEKFETQTEKALYIIQGIGSSMLITWICYEITNYFFQLPLSVCVAISGGVGYLGAETLSSVAIKSLEKRL</sequence>
<dbReference type="InterPro" id="IPR006481">
    <property type="entry name" value="Phage_lambda_GpS_holin"/>
</dbReference>
<protein>
    <recommendedName>
        <fullName evidence="4">Holin</fullName>
    </recommendedName>
</protein>
<feature type="transmembrane region" description="Helical" evidence="1">
    <location>
        <begin position="20"/>
        <end position="40"/>
    </location>
</feature>
<keyword evidence="3" id="KW-1185">Reference proteome</keyword>
<dbReference type="Pfam" id="PF05106">
    <property type="entry name" value="Phage_holin_3_1"/>
    <property type="match status" value="1"/>
</dbReference>
<evidence type="ECO:0000256" key="1">
    <source>
        <dbReference type="SAM" id="Phobius"/>
    </source>
</evidence>
<dbReference type="EMBL" id="AM260522">
    <property type="protein sequence ID" value="CAK00336.1"/>
    <property type="molecule type" value="Genomic_DNA"/>
</dbReference>
<evidence type="ECO:0008006" key="4">
    <source>
        <dbReference type="Google" id="ProtNLM"/>
    </source>
</evidence>
<dbReference type="Proteomes" id="UP000000775">
    <property type="component" value="Chromosome"/>
</dbReference>
<dbReference type="STRING" id="382638.Hac_1628"/>
<keyword evidence="1" id="KW-0812">Transmembrane</keyword>
<dbReference type="HOGENOM" id="CLU_143412_0_0_7"/>
<evidence type="ECO:0000313" key="3">
    <source>
        <dbReference type="Proteomes" id="UP000000775"/>
    </source>
</evidence>
<dbReference type="AlphaFoldDB" id="Q17VJ0"/>
<name>Q17VJ0_HELAH</name>
<organism evidence="2 3">
    <name type="scientific">Helicobacter acinonychis (strain Sheeba)</name>
    <dbReference type="NCBI Taxonomy" id="382638"/>
    <lineage>
        <taxon>Bacteria</taxon>
        <taxon>Pseudomonadati</taxon>
        <taxon>Campylobacterota</taxon>
        <taxon>Epsilonproteobacteria</taxon>
        <taxon>Campylobacterales</taxon>
        <taxon>Helicobacteraceae</taxon>
        <taxon>Helicobacter</taxon>
    </lineage>
</organism>
<reference evidence="2 3" key="1">
    <citation type="journal article" date="2006" name="PLoS Genet.">
        <title>Who ate whom? Adaptive Helicobacter genomic changes that accompanied a host jump from early humans to large felines.</title>
        <authorList>
            <person name="Eppinger M."/>
            <person name="Baar C."/>
            <person name="Linz B."/>
            <person name="Raddatz G."/>
            <person name="Lanz C."/>
            <person name="Keller H."/>
            <person name="Morelli G."/>
            <person name="Gressmann H."/>
            <person name="Achtman M."/>
            <person name="Schuster S.C."/>
        </authorList>
    </citation>
    <scope>NUCLEOTIDE SEQUENCE [LARGE SCALE GENOMIC DNA]</scope>
    <source>
        <strain evidence="2 3">Sheeba</strain>
    </source>
</reference>
<accession>Q17VJ0</accession>
<keyword evidence="1" id="KW-0472">Membrane</keyword>